<proteinExistence type="predicted"/>
<keyword evidence="3" id="KW-1185">Reference proteome</keyword>
<keyword evidence="1" id="KW-0812">Transmembrane</keyword>
<comment type="caution">
    <text evidence="2">The sequence shown here is derived from an EMBL/GenBank/DDBJ whole genome shotgun (WGS) entry which is preliminary data.</text>
</comment>
<dbReference type="Proteomes" id="UP000693946">
    <property type="component" value="Linkage Group LG19"/>
</dbReference>
<protein>
    <submittedName>
        <fullName evidence="2">Uncharacterized protein</fullName>
    </submittedName>
</protein>
<evidence type="ECO:0000313" key="2">
    <source>
        <dbReference type="EMBL" id="KAG7506191.1"/>
    </source>
</evidence>
<keyword evidence="1" id="KW-0472">Membrane</keyword>
<keyword evidence="1" id="KW-1133">Transmembrane helix</keyword>
<evidence type="ECO:0000313" key="3">
    <source>
        <dbReference type="Proteomes" id="UP000693946"/>
    </source>
</evidence>
<dbReference type="EMBL" id="JAGKHQ010000011">
    <property type="protein sequence ID" value="KAG7506191.1"/>
    <property type="molecule type" value="Genomic_DNA"/>
</dbReference>
<feature type="transmembrane region" description="Helical" evidence="1">
    <location>
        <begin position="6"/>
        <end position="25"/>
    </location>
</feature>
<accession>A0AAV6RQV8</accession>
<organism evidence="2 3">
    <name type="scientific">Solea senegalensis</name>
    <name type="common">Senegalese sole</name>
    <dbReference type="NCBI Taxonomy" id="28829"/>
    <lineage>
        <taxon>Eukaryota</taxon>
        <taxon>Metazoa</taxon>
        <taxon>Chordata</taxon>
        <taxon>Craniata</taxon>
        <taxon>Vertebrata</taxon>
        <taxon>Euteleostomi</taxon>
        <taxon>Actinopterygii</taxon>
        <taxon>Neopterygii</taxon>
        <taxon>Teleostei</taxon>
        <taxon>Neoteleostei</taxon>
        <taxon>Acanthomorphata</taxon>
        <taxon>Carangaria</taxon>
        <taxon>Pleuronectiformes</taxon>
        <taxon>Pleuronectoidei</taxon>
        <taxon>Soleidae</taxon>
        <taxon>Solea</taxon>
    </lineage>
</organism>
<evidence type="ECO:0000256" key="1">
    <source>
        <dbReference type="SAM" id="Phobius"/>
    </source>
</evidence>
<sequence>MPGHVISTLCVVHYVLIVVGFFFPLSWSDSMNSCSDVFFSSLSSISSKELSSASVGSFVKLQIENVLLCKAPAHSHTYELFHSVLRKIRRQQSLSNLMSSLSVGQLASTLGLSPRICTI</sequence>
<name>A0AAV6RQV8_SOLSE</name>
<dbReference type="AlphaFoldDB" id="A0AAV6RQV8"/>
<reference evidence="2 3" key="1">
    <citation type="journal article" date="2021" name="Sci. Rep.">
        <title>Chromosome anchoring in Senegalese sole (Solea senegalensis) reveals sex-associated markers and genome rearrangements in flatfish.</title>
        <authorList>
            <person name="Guerrero-Cozar I."/>
            <person name="Gomez-Garrido J."/>
            <person name="Berbel C."/>
            <person name="Martinez-Blanch J.F."/>
            <person name="Alioto T."/>
            <person name="Claros M.G."/>
            <person name="Gagnaire P.A."/>
            <person name="Manchado M."/>
        </authorList>
    </citation>
    <scope>NUCLEOTIDE SEQUENCE [LARGE SCALE GENOMIC DNA]</scope>
    <source>
        <strain evidence="2">Sse05_10M</strain>
    </source>
</reference>
<gene>
    <name evidence="2" type="ORF">JOB18_048725</name>
</gene>